<sequence length="277" mass="30641">MGLIRLGPTPHPPISFSLSPQFARADQLANQPISCILLEAEDVAGRSVAAKICCESRLHAEHDQRTRTASPPPSSNMQEAGDATTISSAPFAMCDWQCTPDSLLGRGFGRLAPANWKLFVWLAINNREVWTLVLQGLSQIVLPPDPDSRLNSWWCRAANALPKEGRKGFNSLVILVYWELWKHRNACMFEKIRPDAQIVFQLVVAKGHLWCLAGASALQNLFLELPAVGKAAEDVQIPLEIGEDLKHGEVKAVVAAWDRPRQIVAPKIQLLKRGHID</sequence>
<dbReference type="AlphaFoldDB" id="A0AAQ3U0R4"/>
<reference evidence="2 3" key="1">
    <citation type="submission" date="2024-02" db="EMBL/GenBank/DDBJ databases">
        <title>High-quality chromosome-scale genome assembly of Pensacola bahiagrass (Paspalum notatum Flugge var. saurae).</title>
        <authorList>
            <person name="Vega J.M."/>
            <person name="Podio M."/>
            <person name="Orjuela J."/>
            <person name="Siena L.A."/>
            <person name="Pessino S.C."/>
            <person name="Combes M.C."/>
            <person name="Mariac C."/>
            <person name="Albertini E."/>
            <person name="Pupilli F."/>
            <person name="Ortiz J.P.A."/>
            <person name="Leblanc O."/>
        </authorList>
    </citation>
    <scope>NUCLEOTIDE SEQUENCE [LARGE SCALE GENOMIC DNA]</scope>
    <source>
        <strain evidence="2">R1</strain>
        <tissue evidence="2">Leaf</tissue>
    </source>
</reference>
<feature type="region of interest" description="Disordered" evidence="1">
    <location>
        <begin position="62"/>
        <end position="81"/>
    </location>
</feature>
<protein>
    <submittedName>
        <fullName evidence="2">Uncharacterized protein</fullName>
    </submittedName>
</protein>
<evidence type="ECO:0000313" key="2">
    <source>
        <dbReference type="EMBL" id="WVZ83296.1"/>
    </source>
</evidence>
<proteinExistence type="predicted"/>
<evidence type="ECO:0000256" key="1">
    <source>
        <dbReference type="SAM" id="MobiDB-lite"/>
    </source>
</evidence>
<evidence type="ECO:0000313" key="3">
    <source>
        <dbReference type="Proteomes" id="UP001341281"/>
    </source>
</evidence>
<organism evidence="2 3">
    <name type="scientific">Paspalum notatum var. saurae</name>
    <dbReference type="NCBI Taxonomy" id="547442"/>
    <lineage>
        <taxon>Eukaryota</taxon>
        <taxon>Viridiplantae</taxon>
        <taxon>Streptophyta</taxon>
        <taxon>Embryophyta</taxon>
        <taxon>Tracheophyta</taxon>
        <taxon>Spermatophyta</taxon>
        <taxon>Magnoliopsida</taxon>
        <taxon>Liliopsida</taxon>
        <taxon>Poales</taxon>
        <taxon>Poaceae</taxon>
        <taxon>PACMAD clade</taxon>
        <taxon>Panicoideae</taxon>
        <taxon>Andropogonodae</taxon>
        <taxon>Paspaleae</taxon>
        <taxon>Paspalinae</taxon>
        <taxon>Paspalum</taxon>
    </lineage>
</organism>
<dbReference type="Proteomes" id="UP001341281">
    <property type="component" value="Chromosome 07"/>
</dbReference>
<dbReference type="EMBL" id="CP144751">
    <property type="protein sequence ID" value="WVZ83296.1"/>
    <property type="molecule type" value="Genomic_DNA"/>
</dbReference>
<gene>
    <name evidence="2" type="ORF">U9M48_030458</name>
</gene>
<accession>A0AAQ3U0R4</accession>
<name>A0AAQ3U0R4_PASNO</name>
<keyword evidence="3" id="KW-1185">Reference proteome</keyword>